<comment type="caution">
    <text evidence="6">The sequence shown here is derived from an EMBL/GenBank/DDBJ whole genome shotgun (WGS) entry which is preliminary data.</text>
</comment>
<evidence type="ECO:0000259" key="5">
    <source>
        <dbReference type="Pfam" id="PF00171"/>
    </source>
</evidence>
<dbReference type="Proteomes" id="UP000035489">
    <property type="component" value="Unassembled WGS sequence"/>
</dbReference>
<dbReference type="STRING" id="1225564.AA309_29750"/>
<sequence>MTTSIAANRAEATTHYQMYIDGAWTDGRNPDRSDVENPANEVVFATVPAGSGEDAVAALEAAKRAQPAWAALPPIVRAGYVFDLASAIKRDKDRLARTVVLEQGKPLNQAEGEIDATITFLTFAAESARRIEGDIMPSDFQSEEVWIRRVPFGVVVGLTAWNYPAALAARKIGPALVAGNTIVVKGHESTPLSALEIARLAHEVGLPKGVLNVVTGDGRTVGDALVRSPLSDMITMTGSVRAGREIYAAGAHELKVVRLELGGKAPFIVLDDADLDAAVEAAIVSRFTNCGQICTCNERMYLHRNIADPFLDKFVSRVKAMRLADPMTNPDMGPKVNRPEVDKVEEMVNQAIASGAEVLAGGHRLKDGEFARGHWFEPTVLRVNSNRANVMQREIFGPVAPVMTVDSFEQALSFANDTSYGLSAYVYTNDLRRVMRLSRELSFGELYVNRPCGELVQGFHTGWRHSGLGGEDGKYGFDGYLRKQTTYVRW</sequence>
<accession>A0A0H1R3I9</accession>
<reference evidence="6 7" key="1">
    <citation type="submission" date="2015-05" db="EMBL/GenBank/DDBJ databases">
        <title>Draft genome sequence of Microvirga vignae strain BR3299, a novel nitrogen fixing bacteria isolated from Brazil semi-aired region.</title>
        <authorList>
            <person name="Zilli J.E."/>
            <person name="Passos S.R."/>
            <person name="Leite J."/>
            <person name="Baldani J.I."/>
            <person name="Xavier G.R."/>
            <person name="Rumjaneck N.G."/>
            <person name="Simoes-Araujo J.L."/>
        </authorList>
    </citation>
    <scope>NUCLEOTIDE SEQUENCE [LARGE SCALE GENOMIC DNA]</scope>
    <source>
        <strain evidence="6 7">BR3299</strain>
    </source>
</reference>
<evidence type="ECO:0000256" key="3">
    <source>
        <dbReference type="PROSITE-ProRule" id="PRU10007"/>
    </source>
</evidence>
<dbReference type="OrthoDB" id="9812625at2"/>
<dbReference type="AlphaFoldDB" id="A0A0H1R3I9"/>
<dbReference type="FunFam" id="3.40.605.10:FF:000007">
    <property type="entry name" value="NAD/NADP-dependent betaine aldehyde dehydrogenase"/>
    <property type="match status" value="1"/>
</dbReference>
<dbReference type="InterPro" id="IPR016162">
    <property type="entry name" value="Ald_DH_N"/>
</dbReference>
<dbReference type="PANTHER" id="PTHR43353:SF5">
    <property type="entry name" value="SUCCINATE-SEMIALDEHYDE DEHYDROGENASE, MITOCHONDRIAL"/>
    <property type="match status" value="1"/>
</dbReference>
<evidence type="ECO:0000256" key="1">
    <source>
        <dbReference type="ARBA" id="ARBA00009986"/>
    </source>
</evidence>
<comment type="similarity">
    <text evidence="1 4">Belongs to the aldehyde dehydrogenase family.</text>
</comment>
<dbReference type="PROSITE" id="PS00687">
    <property type="entry name" value="ALDEHYDE_DEHYDR_GLU"/>
    <property type="match status" value="1"/>
</dbReference>
<protein>
    <submittedName>
        <fullName evidence="6">Aldehyde dehydrogenase</fullName>
    </submittedName>
</protein>
<keyword evidence="7" id="KW-1185">Reference proteome</keyword>
<feature type="active site" evidence="3">
    <location>
        <position position="260"/>
    </location>
</feature>
<dbReference type="InterPro" id="IPR016161">
    <property type="entry name" value="Ald_DH/histidinol_DH"/>
</dbReference>
<proteinExistence type="inferred from homology"/>
<dbReference type="PANTHER" id="PTHR43353">
    <property type="entry name" value="SUCCINATE-SEMIALDEHYDE DEHYDROGENASE, MITOCHONDRIAL"/>
    <property type="match status" value="1"/>
</dbReference>
<dbReference type="RefSeq" id="WP_047192644.1">
    <property type="nucleotide sequence ID" value="NZ_LCYG01000127.1"/>
</dbReference>
<name>A0A0H1R3I9_9HYPH</name>
<dbReference type="Gene3D" id="3.40.605.10">
    <property type="entry name" value="Aldehyde Dehydrogenase, Chain A, domain 1"/>
    <property type="match status" value="1"/>
</dbReference>
<dbReference type="InterPro" id="IPR050740">
    <property type="entry name" value="Aldehyde_DH_Superfamily"/>
</dbReference>
<evidence type="ECO:0000313" key="7">
    <source>
        <dbReference type="Proteomes" id="UP000035489"/>
    </source>
</evidence>
<dbReference type="PROSITE" id="PS00070">
    <property type="entry name" value="ALDEHYDE_DEHYDR_CYS"/>
    <property type="match status" value="1"/>
</dbReference>
<dbReference type="InterPro" id="IPR015590">
    <property type="entry name" value="Aldehyde_DH_dom"/>
</dbReference>
<evidence type="ECO:0000256" key="4">
    <source>
        <dbReference type="RuleBase" id="RU003345"/>
    </source>
</evidence>
<dbReference type="Pfam" id="PF00171">
    <property type="entry name" value="Aldedh"/>
    <property type="match status" value="1"/>
</dbReference>
<dbReference type="CDD" id="cd07088">
    <property type="entry name" value="ALDH_LactADH-AldA"/>
    <property type="match status" value="1"/>
</dbReference>
<dbReference type="InterPro" id="IPR029510">
    <property type="entry name" value="Ald_DH_CS_GLU"/>
</dbReference>
<gene>
    <name evidence="6" type="ORF">AA309_29750</name>
</gene>
<keyword evidence="2 4" id="KW-0560">Oxidoreductase</keyword>
<dbReference type="GO" id="GO:0009450">
    <property type="term" value="P:gamma-aminobutyric acid catabolic process"/>
    <property type="evidence" value="ECO:0007669"/>
    <property type="project" value="TreeGrafter"/>
</dbReference>
<evidence type="ECO:0000256" key="2">
    <source>
        <dbReference type="ARBA" id="ARBA00023002"/>
    </source>
</evidence>
<dbReference type="SUPFAM" id="SSF53720">
    <property type="entry name" value="ALDH-like"/>
    <property type="match status" value="1"/>
</dbReference>
<dbReference type="EMBL" id="LCYG01000127">
    <property type="protein sequence ID" value="KLK89703.1"/>
    <property type="molecule type" value="Genomic_DNA"/>
</dbReference>
<evidence type="ECO:0000313" key="6">
    <source>
        <dbReference type="EMBL" id="KLK89703.1"/>
    </source>
</evidence>
<dbReference type="Gene3D" id="3.40.309.10">
    <property type="entry name" value="Aldehyde Dehydrogenase, Chain A, domain 2"/>
    <property type="match status" value="1"/>
</dbReference>
<feature type="domain" description="Aldehyde dehydrogenase" evidence="5">
    <location>
        <begin position="24"/>
        <end position="485"/>
    </location>
</feature>
<dbReference type="InterPro" id="IPR016163">
    <property type="entry name" value="Ald_DH_C"/>
</dbReference>
<dbReference type="NCBIfam" id="NF007497">
    <property type="entry name" value="PRK10090.1"/>
    <property type="match status" value="1"/>
</dbReference>
<dbReference type="FunFam" id="3.40.309.10:FF:000009">
    <property type="entry name" value="Aldehyde dehydrogenase A"/>
    <property type="match status" value="1"/>
</dbReference>
<dbReference type="PATRIC" id="fig|1225564.3.peg.695"/>
<dbReference type="GO" id="GO:0004777">
    <property type="term" value="F:succinate-semialdehyde dehydrogenase (NAD+) activity"/>
    <property type="evidence" value="ECO:0007669"/>
    <property type="project" value="TreeGrafter"/>
</dbReference>
<organism evidence="6 7">
    <name type="scientific">Microvirga vignae</name>
    <dbReference type="NCBI Taxonomy" id="1225564"/>
    <lineage>
        <taxon>Bacteria</taxon>
        <taxon>Pseudomonadati</taxon>
        <taxon>Pseudomonadota</taxon>
        <taxon>Alphaproteobacteria</taxon>
        <taxon>Hyphomicrobiales</taxon>
        <taxon>Methylobacteriaceae</taxon>
        <taxon>Microvirga</taxon>
    </lineage>
</organism>
<dbReference type="InterPro" id="IPR016160">
    <property type="entry name" value="Ald_DH_CS_CYS"/>
</dbReference>